<dbReference type="InterPro" id="IPR033270">
    <property type="entry name" value="VPRBP/DCAF1"/>
</dbReference>
<dbReference type="EMBL" id="OC865245">
    <property type="protein sequence ID" value="CAD7632234.1"/>
    <property type="molecule type" value="Genomic_DNA"/>
</dbReference>
<dbReference type="EMBL" id="CAJPIZ010010670">
    <property type="protein sequence ID" value="CAG2112664.1"/>
    <property type="molecule type" value="Genomic_DNA"/>
</dbReference>
<keyword evidence="22" id="KW-0539">Nucleus</keyword>
<dbReference type="Gene3D" id="2.130.10.10">
    <property type="entry name" value="YVTN repeat-like/Quinoprotein amine dehydrogenase"/>
    <property type="match status" value="1"/>
</dbReference>
<keyword evidence="19" id="KW-0805">Transcription regulation</keyword>
<evidence type="ECO:0000256" key="15">
    <source>
        <dbReference type="ARBA" id="ARBA00022786"/>
    </source>
</evidence>
<dbReference type="PROSITE" id="PS50896">
    <property type="entry name" value="LISH"/>
    <property type="match status" value="1"/>
</dbReference>
<keyword evidence="30" id="KW-1185">Reference proteome</keyword>
<evidence type="ECO:0000256" key="24">
    <source>
        <dbReference type="ARBA" id="ARBA00048679"/>
    </source>
</evidence>
<keyword evidence="7" id="KW-0723">Serine/threonine-protein kinase</keyword>
<evidence type="ECO:0000256" key="13">
    <source>
        <dbReference type="ARBA" id="ARBA00022741"/>
    </source>
</evidence>
<evidence type="ECO:0000256" key="22">
    <source>
        <dbReference type="ARBA" id="ARBA00023242"/>
    </source>
</evidence>
<keyword evidence="12" id="KW-0677">Repeat</keyword>
<dbReference type="UniPathway" id="UPA00143"/>
<dbReference type="PANTHER" id="PTHR13129">
    <property type="entry name" value="VPRBP PROTEIN-RELATED"/>
    <property type="match status" value="1"/>
</dbReference>
<keyword evidence="17" id="KW-0156">Chromatin regulator</keyword>
<dbReference type="InterPro" id="IPR006594">
    <property type="entry name" value="LisH"/>
</dbReference>
<evidence type="ECO:0000256" key="10">
    <source>
        <dbReference type="ARBA" id="ARBA00022581"/>
    </source>
</evidence>
<evidence type="ECO:0000256" key="7">
    <source>
        <dbReference type="ARBA" id="ARBA00022527"/>
    </source>
</evidence>
<evidence type="ECO:0000256" key="5">
    <source>
        <dbReference type="ARBA" id="ARBA00012513"/>
    </source>
</evidence>
<dbReference type="PANTHER" id="PTHR13129:SF4">
    <property type="entry name" value="DDB1- AND CUL4-ASSOCIATED FACTOR 1"/>
    <property type="match status" value="1"/>
</dbReference>
<evidence type="ECO:0000256" key="2">
    <source>
        <dbReference type="ARBA" id="ARBA00004300"/>
    </source>
</evidence>
<comment type="catalytic activity">
    <reaction evidence="24">
        <text>L-seryl-[protein] + ATP = O-phospho-L-seryl-[protein] + ADP + H(+)</text>
        <dbReference type="Rhea" id="RHEA:17989"/>
        <dbReference type="Rhea" id="RHEA-COMP:9863"/>
        <dbReference type="Rhea" id="RHEA-COMP:11604"/>
        <dbReference type="ChEBI" id="CHEBI:15378"/>
        <dbReference type="ChEBI" id="CHEBI:29999"/>
        <dbReference type="ChEBI" id="CHEBI:30616"/>
        <dbReference type="ChEBI" id="CHEBI:83421"/>
        <dbReference type="ChEBI" id="CHEBI:456216"/>
        <dbReference type="EC" id="2.7.11.1"/>
    </reaction>
</comment>
<sequence>MFIFLLDIFSDETEYTEDELFTKRQNARHVCVALKRYYEAHLLVEAEILRRNTAAFSTFESNLKGQVDTNVPPYKSTRYSYDVIMEKVETLLELMPIRINWKPVDELLKLSGVKLLIQLIAVSYDWNFTGKAEAVRSALDVLVVCSVTPKFQNVLCENVPVGEDNQNTVGIRIILAAAEGEIVADPDCQRSALNVIINCVCGPLSRIGGSIARLCGGSAKKRSFRSGEDLLTKMWNCVRSNNGIMILLNLMMVKTPITDADSIRALSCKALCGLARSETVRQIISKLPLFTNGQIQGLMKEPILQDKRTEHIKFCKYCIELIERVTGAPVATNLETSIANINKAEVVAQTRIEFNEKELLQLIYHHLMKKGLSKTAQLLHTEAELPSFSSSRNAISLWPITPLSHNRVSRPISTAPFPSSLSNATAISCLTPTSTSALTPVHTNNMSSPSSLQNVNSQSPSVSIRIHRPNPNKSSAKSLSVRKLQSTHPSSPVIKRLNEISSQTQNVSSISLDSIVTEYLRKQHSLCKNPVITCPPFDLFTPHRCPEPMLRDSAPINMTTRLQRRSIFPRFGGLNGSKMDRKFIYSRFRPIRSFRDPESTSSFSSCAFSYVDQFLFLGTLTGDLAAFNLHSGTLEATYTCHESEITHIEPSRDGKLILTSSLWRQPLSSLWTFTDVFELKHSFRDDYYVEFGKQSQDRVLGTKDFTAHLYDLPTGQMIHTYQDENLSNRYVKNRATFHPTDDLILNDGVLWDTRSATPVHKFDKFNQHINGVFHPNGQEILSNSEIWDIKTFHLLKTVPALDQCRIKFNNIGDVIYGAVFEEENSEEDDQSKSPFCSSFRTFDAYDYTNIATIDVKRNIYDLAVDPGDCYIALVENQSNREVFANESVARLFEIGRSKEDDDEEDDEDDDEDENDVADEDTDEDENLDNTEDFDLENGDESADDESDGDHSNDSDSGDSDGLDDAMLMLSDHSSDRSSDDEIVYQLND</sequence>
<evidence type="ECO:0000256" key="28">
    <source>
        <dbReference type="SAM" id="MobiDB-lite"/>
    </source>
</evidence>
<dbReference type="InterPro" id="IPR015943">
    <property type="entry name" value="WD40/YVTN_repeat-like_dom_sf"/>
</dbReference>
<evidence type="ECO:0000256" key="26">
    <source>
        <dbReference type="ARBA" id="ARBA00071147"/>
    </source>
</evidence>
<keyword evidence="16" id="KW-0067">ATP-binding</keyword>
<accession>A0A7R9KZV6</accession>
<comment type="pathway">
    <text evidence="3">Protein modification; protein ubiquitination.</text>
</comment>
<feature type="compositionally biased region" description="Polar residues" evidence="28">
    <location>
        <begin position="471"/>
        <end position="490"/>
    </location>
</feature>
<evidence type="ECO:0000256" key="27">
    <source>
        <dbReference type="ARBA" id="ARBA00078221"/>
    </source>
</evidence>
<evidence type="ECO:0000256" key="4">
    <source>
        <dbReference type="ARBA" id="ARBA00008845"/>
    </source>
</evidence>
<keyword evidence="6" id="KW-0963">Cytoplasm</keyword>
<evidence type="ECO:0000256" key="18">
    <source>
        <dbReference type="ARBA" id="ARBA00022990"/>
    </source>
</evidence>
<comment type="similarity">
    <text evidence="4">Belongs to the VPRBP/DCAF1 family.</text>
</comment>
<evidence type="ECO:0000256" key="20">
    <source>
        <dbReference type="ARBA" id="ARBA00023163"/>
    </source>
</evidence>
<gene>
    <name evidence="29" type="ORF">OSB1V03_LOCUS12639</name>
</gene>
<evidence type="ECO:0000256" key="23">
    <source>
        <dbReference type="ARBA" id="ARBA00047899"/>
    </source>
</evidence>
<protein>
    <recommendedName>
        <fullName evidence="26">DDB1- and CUL4-associated factor 1</fullName>
        <ecNumber evidence="5">2.7.11.1</ecNumber>
    </recommendedName>
    <alternativeName>
        <fullName evidence="27">Serine/threonine-protein kinase VPRBP</fullName>
    </alternativeName>
</protein>
<dbReference type="EC" id="2.7.11.1" evidence="5"/>
<evidence type="ECO:0000256" key="12">
    <source>
        <dbReference type="ARBA" id="ARBA00022737"/>
    </source>
</evidence>
<dbReference type="Proteomes" id="UP000759131">
    <property type="component" value="Unassembled WGS sequence"/>
</dbReference>
<dbReference type="GO" id="GO:0006325">
    <property type="term" value="P:chromatin organization"/>
    <property type="evidence" value="ECO:0007669"/>
    <property type="project" value="UniProtKB-KW"/>
</dbReference>
<dbReference type="AlphaFoldDB" id="A0A7R9KZV6"/>
<evidence type="ECO:0000256" key="16">
    <source>
        <dbReference type="ARBA" id="ARBA00022840"/>
    </source>
</evidence>
<keyword evidence="18" id="KW-0007">Acetylation</keyword>
<evidence type="ECO:0000256" key="1">
    <source>
        <dbReference type="ARBA" id="ARBA00004123"/>
    </source>
</evidence>
<dbReference type="OrthoDB" id="27563at2759"/>
<evidence type="ECO:0000256" key="9">
    <source>
        <dbReference type="ARBA" id="ARBA00022574"/>
    </source>
</evidence>
<evidence type="ECO:0000313" key="29">
    <source>
        <dbReference type="EMBL" id="CAD7632234.1"/>
    </source>
</evidence>
<keyword evidence="8" id="KW-0597">Phosphoprotein</keyword>
<keyword evidence="20" id="KW-0804">Transcription</keyword>
<dbReference type="GO" id="GO:0005813">
    <property type="term" value="C:centrosome"/>
    <property type="evidence" value="ECO:0007669"/>
    <property type="project" value="UniProtKB-SubCell"/>
</dbReference>
<keyword evidence="13" id="KW-0547">Nucleotide-binding</keyword>
<dbReference type="GO" id="GO:0005524">
    <property type="term" value="F:ATP binding"/>
    <property type="evidence" value="ECO:0007669"/>
    <property type="project" value="UniProtKB-KW"/>
</dbReference>
<name>A0A7R9KZV6_9ACAR</name>
<evidence type="ECO:0000256" key="17">
    <source>
        <dbReference type="ARBA" id="ARBA00022853"/>
    </source>
</evidence>
<evidence type="ECO:0000256" key="6">
    <source>
        <dbReference type="ARBA" id="ARBA00022490"/>
    </source>
</evidence>
<keyword evidence="15" id="KW-0833">Ubl conjugation pathway</keyword>
<reference evidence="29" key="1">
    <citation type="submission" date="2020-11" db="EMBL/GenBank/DDBJ databases">
        <authorList>
            <person name="Tran Van P."/>
        </authorList>
    </citation>
    <scope>NUCLEOTIDE SEQUENCE</scope>
</reference>
<feature type="compositionally biased region" description="Acidic residues" evidence="28">
    <location>
        <begin position="900"/>
        <end position="947"/>
    </location>
</feature>
<evidence type="ECO:0000256" key="19">
    <source>
        <dbReference type="ARBA" id="ARBA00023015"/>
    </source>
</evidence>
<evidence type="ECO:0000256" key="14">
    <source>
        <dbReference type="ARBA" id="ARBA00022777"/>
    </source>
</evidence>
<dbReference type="GO" id="GO:0080008">
    <property type="term" value="C:Cul4-RING E3 ubiquitin ligase complex"/>
    <property type="evidence" value="ECO:0007669"/>
    <property type="project" value="TreeGrafter"/>
</dbReference>
<dbReference type="InterPro" id="IPR036322">
    <property type="entry name" value="WD40_repeat_dom_sf"/>
</dbReference>
<dbReference type="SMART" id="SM00667">
    <property type="entry name" value="LisH"/>
    <property type="match status" value="1"/>
</dbReference>
<evidence type="ECO:0000313" key="30">
    <source>
        <dbReference type="Proteomes" id="UP000759131"/>
    </source>
</evidence>
<dbReference type="GO" id="GO:0005634">
    <property type="term" value="C:nucleus"/>
    <property type="evidence" value="ECO:0007669"/>
    <property type="project" value="UniProtKB-SubCell"/>
</dbReference>
<proteinExistence type="inferred from homology"/>
<evidence type="ECO:0000256" key="3">
    <source>
        <dbReference type="ARBA" id="ARBA00004906"/>
    </source>
</evidence>
<keyword evidence="9" id="KW-0853">WD repeat</keyword>
<keyword evidence="14" id="KW-0418">Kinase</keyword>
<dbReference type="SUPFAM" id="SSF50978">
    <property type="entry name" value="WD40 repeat-like"/>
    <property type="match status" value="1"/>
</dbReference>
<feature type="region of interest" description="Disordered" evidence="28">
    <location>
        <begin position="462"/>
        <end position="490"/>
    </location>
</feature>
<comment type="catalytic activity">
    <reaction evidence="23">
        <text>L-threonyl-[protein] + ATP = O-phospho-L-threonyl-[protein] + ADP + H(+)</text>
        <dbReference type="Rhea" id="RHEA:46608"/>
        <dbReference type="Rhea" id="RHEA-COMP:11060"/>
        <dbReference type="Rhea" id="RHEA-COMP:11605"/>
        <dbReference type="ChEBI" id="CHEBI:15378"/>
        <dbReference type="ChEBI" id="CHEBI:30013"/>
        <dbReference type="ChEBI" id="CHEBI:30616"/>
        <dbReference type="ChEBI" id="CHEBI:61977"/>
        <dbReference type="ChEBI" id="CHEBI:456216"/>
        <dbReference type="EC" id="2.7.11.1"/>
    </reaction>
</comment>
<evidence type="ECO:0000256" key="21">
    <source>
        <dbReference type="ARBA" id="ARBA00023212"/>
    </source>
</evidence>
<evidence type="ECO:0000256" key="11">
    <source>
        <dbReference type="ARBA" id="ARBA00022679"/>
    </source>
</evidence>
<organism evidence="29">
    <name type="scientific">Medioppia subpectinata</name>
    <dbReference type="NCBI Taxonomy" id="1979941"/>
    <lineage>
        <taxon>Eukaryota</taxon>
        <taxon>Metazoa</taxon>
        <taxon>Ecdysozoa</taxon>
        <taxon>Arthropoda</taxon>
        <taxon>Chelicerata</taxon>
        <taxon>Arachnida</taxon>
        <taxon>Acari</taxon>
        <taxon>Acariformes</taxon>
        <taxon>Sarcoptiformes</taxon>
        <taxon>Oribatida</taxon>
        <taxon>Brachypylina</taxon>
        <taxon>Oppioidea</taxon>
        <taxon>Oppiidae</taxon>
        <taxon>Medioppia</taxon>
    </lineage>
</organism>
<dbReference type="GO" id="GO:0016567">
    <property type="term" value="P:protein ubiquitination"/>
    <property type="evidence" value="ECO:0007669"/>
    <property type="project" value="UniProtKB-UniPathway"/>
</dbReference>
<evidence type="ECO:0000256" key="25">
    <source>
        <dbReference type="ARBA" id="ARBA00063313"/>
    </source>
</evidence>
<comment type="subunit">
    <text evidence="25">Component of the DCX (DDB1-CUL4-X-box) E3 ubiquitin-protein ligase complex, named CUL4A-RBX1-DDB1-DCAF1/VPRBP complex. Interacts with DDB1; the interaction is direct. Also forms a ternary complex with DDA1 and DDB1. Interacts with NF2 (via FERM domain). Component of the EDVP complex, a E3 ligase complex containing DYRK2, EDD/UBR5, DDB1 and DCAF1. Interacts with DYRK2; the interaction is direct. Interacts with RAG1; the interaction is direct. Interacts with LLGL1 and LLGL2. Interacts with histone H3. Interacts with ESR1 and LATS1; probably recruited by LATS1 to promote ESR1 ubiquitination and ubiquitin-mediated proteasomal degradation. Directly interacts with TET1, TET2 and TET3 (via C-terminus). Interacts with CEP78; promoting DCAF1 localization to centrosomes.</text>
</comment>
<keyword evidence="10" id="KW-0945">Host-virus interaction</keyword>
<dbReference type="FunFam" id="2.130.10.10:FF:000055">
    <property type="entry name" value="DDB1 and CUL4-associated factor 1"/>
    <property type="match status" value="1"/>
</dbReference>
<keyword evidence="11" id="KW-0808">Transferase</keyword>
<dbReference type="GO" id="GO:0004674">
    <property type="term" value="F:protein serine/threonine kinase activity"/>
    <property type="evidence" value="ECO:0007669"/>
    <property type="project" value="UniProtKB-KW"/>
</dbReference>
<evidence type="ECO:0000256" key="8">
    <source>
        <dbReference type="ARBA" id="ARBA00022553"/>
    </source>
</evidence>
<comment type="subcellular location">
    <subcellularLocation>
        <location evidence="2">Cytoplasm</location>
        <location evidence="2">Cytoskeleton</location>
        <location evidence="2">Microtubule organizing center</location>
        <location evidence="2">Centrosome</location>
    </subcellularLocation>
    <subcellularLocation>
        <location evidence="1">Nucleus</location>
    </subcellularLocation>
</comment>
<keyword evidence="21" id="KW-0206">Cytoskeleton</keyword>
<feature type="region of interest" description="Disordered" evidence="28">
    <location>
        <begin position="894"/>
        <end position="988"/>
    </location>
</feature>